<feature type="domain" description="RING-type" evidence="4">
    <location>
        <begin position="9"/>
        <end position="47"/>
    </location>
</feature>
<dbReference type="AlphaFoldDB" id="A0A6C0CXA3"/>
<dbReference type="GO" id="GO:0008270">
    <property type="term" value="F:zinc ion binding"/>
    <property type="evidence" value="ECO:0007669"/>
    <property type="project" value="UniProtKB-KW"/>
</dbReference>
<dbReference type="PROSITE" id="PS50089">
    <property type="entry name" value="ZF_RING_2"/>
    <property type="match status" value="1"/>
</dbReference>
<evidence type="ECO:0000256" key="3">
    <source>
        <dbReference type="ARBA" id="ARBA00022833"/>
    </source>
</evidence>
<keyword evidence="3" id="KW-0862">Zinc</keyword>
<dbReference type="InterPro" id="IPR017907">
    <property type="entry name" value="Znf_RING_CS"/>
</dbReference>
<evidence type="ECO:0000259" key="4">
    <source>
        <dbReference type="PROSITE" id="PS50089"/>
    </source>
</evidence>
<evidence type="ECO:0000256" key="2">
    <source>
        <dbReference type="ARBA" id="ARBA00022771"/>
    </source>
</evidence>
<dbReference type="Pfam" id="PF13920">
    <property type="entry name" value="zf-C3HC4_3"/>
    <property type="match status" value="1"/>
</dbReference>
<dbReference type="SMART" id="SM00184">
    <property type="entry name" value="RING"/>
    <property type="match status" value="1"/>
</dbReference>
<dbReference type="EMBL" id="MN739508">
    <property type="protein sequence ID" value="QHT09138.1"/>
    <property type="molecule type" value="Genomic_DNA"/>
</dbReference>
<keyword evidence="1" id="KW-0479">Metal-binding</keyword>
<sequence length="169" mass="19929">MLRESINECSICLSEIENITTTDCNHSYCKKCIDDCLDNKPECPLCRKNIKYLKNDKETIRVVRYNNINASNNRVINPEPFMYNYSRYKVYRFGVTLSFTYILYQLYKISALNYIIEINDKKIAECINNNTELENTISNNSYNNIHMAMSNLIHICKIPIKYFNNCINN</sequence>
<reference evidence="5" key="1">
    <citation type="journal article" date="2020" name="Nature">
        <title>Giant virus diversity and host interactions through global metagenomics.</title>
        <authorList>
            <person name="Schulz F."/>
            <person name="Roux S."/>
            <person name="Paez-Espino D."/>
            <person name="Jungbluth S."/>
            <person name="Walsh D.A."/>
            <person name="Denef V.J."/>
            <person name="McMahon K.D."/>
            <person name="Konstantinidis K.T."/>
            <person name="Eloe-Fadrosh E.A."/>
            <person name="Kyrpides N.C."/>
            <person name="Woyke T."/>
        </authorList>
    </citation>
    <scope>NUCLEOTIDE SEQUENCE</scope>
    <source>
        <strain evidence="5">GVMAG-M-3300023110-24</strain>
    </source>
</reference>
<dbReference type="InterPro" id="IPR013083">
    <property type="entry name" value="Znf_RING/FYVE/PHD"/>
</dbReference>
<dbReference type="SUPFAM" id="SSF57850">
    <property type="entry name" value="RING/U-box"/>
    <property type="match status" value="1"/>
</dbReference>
<dbReference type="PROSITE" id="PS00518">
    <property type="entry name" value="ZF_RING_1"/>
    <property type="match status" value="1"/>
</dbReference>
<dbReference type="InterPro" id="IPR001841">
    <property type="entry name" value="Znf_RING"/>
</dbReference>
<keyword evidence="2" id="KW-0863">Zinc-finger</keyword>
<name>A0A6C0CXA3_9ZZZZ</name>
<protein>
    <recommendedName>
        <fullName evidence="4">RING-type domain-containing protein</fullName>
    </recommendedName>
</protein>
<organism evidence="5">
    <name type="scientific">viral metagenome</name>
    <dbReference type="NCBI Taxonomy" id="1070528"/>
    <lineage>
        <taxon>unclassified sequences</taxon>
        <taxon>metagenomes</taxon>
        <taxon>organismal metagenomes</taxon>
    </lineage>
</organism>
<dbReference type="PANTHER" id="PTHR12109">
    <property type="entry name" value="RING FINGER PROTEIN 141-RELATED"/>
    <property type="match status" value="1"/>
</dbReference>
<proteinExistence type="predicted"/>
<evidence type="ECO:0000256" key="1">
    <source>
        <dbReference type="ARBA" id="ARBA00022723"/>
    </source>
</evidence>
<accession>A0A6C0CXA3</accession>
<evidence type="ECO:0000313" key="5">
    <source>
        <dbReference type="EMBL" id="QHT09138.1"/>
    </source>
</evidence>
<dbReference type="Gene3D" id="3.30.40.10">
    <property type="entry name" value="Zinc/RING finger domain, C3HC4 (zinc finger)"/>
    <property type="match status" value="1"/>
</dbReference>
<dbReference type="InterPro" id="IPR047126">
    <property type="entry name" value="RNF141-like"/>
</dbReference>